<comment type="similarity">
    <text evidence="1 3">Belongs to the short-chain dehydrogenases/reductases (SDR) family.</text>
</comment>
<evidence type="ECO:0000259" key="5">
    <source>
        <dbReference type="SMART" id="SM00822"/>
    </source>
</evidence>
<dbReference type="Proteomes" id="UP001218188">
    <property type="component" value="Unassembled WGS sequence"/>
</dbReference>
<feature type="domain" description="Ketoreductase" evidence="5">
    <location>
        <begin position="4"/>
        <end position="150"/>
    </location>
</feature>
<dbReference type="InterPro" id="IPR002347">
    <property type="entry name" value="SDR_fam"/>
</dbReference>
<dbReference type="SMART" id="SM00822">
    <property type="entry name" value="PKS_KR"/>
    <property type="match status" value="1"/>
</dbReference>
<comment type="caution">
    <text evidence="6">The sequence shown here is derived from an EMBL/GenBank/DDBJ whole genome shotgun (WGS) entry which is preliminary data.</text>
</comment>
<dbReference type="InterPro" id="IPR036291">
    <property type="entry name" value="NAD(P)-bd_dom_sf"/>
</dbReference>
<dbReference type="PANTHER" id="PTHR44169:SF6">
    <property type="entry name" value="NADPH-DEPENDENT 1-ACYLDIHYDROXYACETONE PHOSPHATE REDUCTASE"/>
    <property type="match status" value="1"/>
</dbReference>
<feature type="transmembrane region" description="Helical" evidence="4">
    <location>
        <begin position="129"/>
        <end position="148"/>
    </location>
</feature>
<evidence type="ECO:0000256" key="2">
    <source>
        <dbReference type="ARBA" id="ARBA00023002"/>
    </source>
</evidence>
<evidence type="ECO:0000256" key="1">
    <source>
        <dbReference type="ARBA" id="ARBA00006484"/>
    </source>
</evidence>
<reference evidence="6" key="1">
    <citation type="submission" date="2023-03" db="EMBL/GenBank/DDBJ databases">
        <title>Massive genome expansion in bonnet fungi (Mycena s.s.) driven by repeated elements and novel gene families across ecological guilds.</title>
        <authorList>
            <consortium name="Lawrence Berkeley National Laboratory"/>
            <person name="Harder C.B."/>
            <person name="Miyauchi S."/>
            <person name="Viragh M."/>
            <person name="Kuo A."/>
            <person name="Thoen E."/>
            <person name="Andreopoulos B."/>
            <person name="Lu D."/>
            <person name="Skrede I."/>
            <person name="Drula E."/>
            <person name="Henrissat B."/>
            <person name="Morin E."/>
            <person name="Kohler A."/>
            <person name="Barry K."/>
            <person name="LaButti K."/>
            <person name="Morin E."/>
            <person name="Salamov A."/>
            <person name="Lipzen A."/>
            <person name="Mereny Z."/>
            <person name="Hegedus B."/>
            <person name="Baldrian P."/>
            <person name="Stursova M."/>
            <person name="Weitz H."/>
            <person name="Taylor A."/>
            <person name="Grigoriev I.V."/>
            <person name="Nagy L.G."/>
            <person name="Martin F."/>
            <person name="Kauserud H."/>
        </authorList>
    </citation>
    <scope>NUCLEOTIDE SEQUENCE</scope>
    <source>
        <strain evidence="6">CBHHK200</strain>
    </source>
</reference>
<keyword evidence="7" id="KW-1185">Reference proteome</keyword>
<evidence type="ECO:0000256" key="4">
    <source>
        <dbReference type="SAM" id="Phobius"/>
    </source>
</evidence>
<keyword evidence="4" id="KW-0812">Transmembrane</keyword>
<dbReference type="Pfam" id="PF00106">
    <property type="entry name" value="adh_short"/>
    <property type="match status" value="1"/>
</dbReference>
<proteinExistence type="inferred from homology"/>
<evidence type="ECO:0000313" key="7">
    <source>
        <dbReference type="Proteomes" id="UP001218188"/>
    </source>
</evidence>
<dbReference type="EMBL" id="JARJCM010000022">
    <property type="protein sequence ID" value="KAJ7040383.1"/>
    <property type="molecule type" value="Genomic_DNA"/>
</dbReference>
<keyword evidence="4" id="KW-0472">Membrane</keyword>
<dbReference type="GO" id="GO:0005783">
    <property type="term" value="C:endoplasmic reticulum"/>
    <property type="evidence" value="ECO:0007669"/>
    <property type="project" value="TreeGrafter"/>
</dbReference>
<evidence type="ECO:0000313" key="6">
    <source>
        <dbReference type="EMBL" id="KAJ7040383.1"/>
    </source>
</evidence>
<organism evidence="6 7">
    <name type="scientific">Mycena alexandri</name>
    <dbReference type="NCBI Taxonomy" id="1745969"/>
    <lineage>
        <taxon>Eukaryota</taxon>
        <taxon>Fungi</taxon>
        <taxon>Dikarya</taxon>
        <taxon>Basidiomycota</taxon>
        <taxon>Agaricomycotina</taxon>
        <taxon>Agaricomycetes</taxon>
        <taxon>Agaricomycetidae</taxon>
        <taxon>Agaricales</taxon>
        <taxon>Marasmiineae</taxon>
        <taxon>Mycenaceae</taxon>
        <taxon>Mycena</taxon>
    </lineage>
</organism>
<dbReference type="FunFam" id="3.40.50.720:FF:000261">
    <property type="entry name" value="NADPH-dependent 1-acyldihydroxyacetone phosphate reductase"/>
    <property type="match status" value="1"/>
</dbReference>
<dbReference type="SUPFAM" id="SSF51735">
    <property type="entry name" value="NAD(P)-binding Rossmann-fold domains"/>
    <property type="match status" value="1"/>
</dbReference>
<protein>
    <submittedName>
        <fullName evidence="6">Oxidoreductase</fullName>
    </submittedName>
</protein>
<feature type="transmembrane region" description="Helical" evidence="4">
    <location>
        <begin position="251"/>
        <end position="268"/>
    </location>
</feature>
<dbReference type="CDD" id="cd05374">
    <property type="entry name" value="17beta-HSD-like_SDR_c"/>
    <property type="match status" value="1"/>
</dbReference>
<dbReference type="Gene3D" id="3.40.50.720">
    <property type="entry name" value="NAD(P)-binding Rossmann-like Domain"/>
    <property type="match status" value="1"/>
</dbReference>
<dbReference type="AlphaFoldDB" id="A0AAD6T9Q0"/>
<evidence type="ECO:0000256" key="3">
    <source>
        <dbReference type="RuleBase" id="RU000363"/>
    </source>
</evidence>
<accession>A0AAD6T9Q0</accession>
<sequence length="275" mass="30360">MSSRVVLVTGCSSGGIGYALCERFAAEGCRVYATARRLEAMEGLKAHPLVKLNTLDVTSDEDVRRVVEAIVAEAGRIDIVVNNAGVMGVGPLIEQPMDNVKATFDANTYGALRVAQAAFPHMATRRSGLIVNIGSVVGAIAVPWNGLYSATKSAMHMMSDILTMELKPFDIKVMYIAPGSVRSNISNNQAATFKLPETSRYQQFLPNIIQRMNASQGPNSLPAEEFARQVVRRVLQTKPPIYMTLGGNARLFKLFLWLPKGFVLWYFWRLFSRRT</sequence>
<keyword evidence="2" id="KW-0560">Oxidoreductase</keyword>
<keyword evidence="4" id="KW-1133">Transmembrane helix</keyword>
<dbReference type="PRINTS" id="PR00081">
    <property type="entry name" value="GDHRDH"/>
</dbReference>
<dbReference type="PANTHER" id="PTHR44169">
    <property type="entry name" value="NADPH-DEPENDENT 1-ACYLDIHYDROXYACETONE PHOSPHATE REDUCTASE"/>
    <property type="match status" value="1"/>
</dbReference>
<gene>
    <name evidence="6" type="ORF">C8F04DRAFT_1083424</name>
</gene>
<dbReference type="GO" id="GO:0016491">
    <property type="term" value="F:oxidoreductase activity"/>
    <property type="evidence" value="ECO:0007669"/>
    <property type="project" value="UniProtKB-KW"/>
</dbReference>
<dbReference type="InterPro" id="IPR057326">
    <property type="entry name" value="KR_dom"/>
</dbReference>
<dbReference type="PRINTS" id="PR00080">
    <property type="entry name" value="SDRFAMILY"/>
</dbReference>
<name>A0AAD6T9Q0_9AGAR</name>